<proteinExistence type="predicted"/>
<evidence type="ECO:0000256" key="1">
    <source>
        <dbReference type="SAM" id="MobiDB-lite"/>
    </source>
</evidence>
<comment type="caution">
    <text evidence="2">The sequence shown here is derived from an EMBL/GenBank/DDBJ whole genome shotgun (WGS) entry which is preliminary data.</text>
</comment>
<organism evidence="2 3">
    <name type="scientific">Ruegeria pomeroyi</name>
    <dbReference type="NCBI Taxonomy" id="89184"/>
    <lineage>
        <taxon>Bacteria</taxon>
        <taxon>Pseudomonadati</taxon>
        <taxon>Pseudomonadota</taxon>
        <taxon>Alphaproteobacteria</taxon>
        <taxon>Rhodobacterales</taxon>
        <taxon>Roseobacteraceae</taxon>
        <taxon>Ruegeria</taxon>
    </lineage>
</organism>
<gene>
    <name evidence="2" type="ORF">KBY27_05325</name>
</gene>
<reference evidence="2" key="1">
    <citation type="journal article" date="2021" name="Environ. Microbiol.">
        <title>Cryptic niche differentiation of novel sediment ecotypes of Rugeria pomeroyi correlates with nitrate respiration.</title>
        <authorList>
            <person name="Lin X."/>
            <person name="McNichol J."/>
            <person name="Chu X."/>
            <person name="Qian Y."/>
            <person name="Luo H."/>
        </authorList>
    </citation>
    <scope>NUCLEOTIDE SEQUENCE</scope>
    <source>
        <strain evidence="2">SZCCDBB064</strain>
    </source>
</reference>
<dbReference type="Proteomes" id="UP000813672">
    <property type="component" value="Unassembled WGS sequence"/>
</dbReference>
<feature type="region of interest" description="Disordered" evidence="1">
    <location>
        <begin position="237"/>
        <end position="258"/>
    </location>
</feature>
<sequence>MAKKSKETKKIVRRDAKAQDVFGAFTKSLLEQREWEPYHFYKREDHRTFEWLITMLIAEMEGAGWDKVSLASYRPNKNTRALVDDAFRALHTIYEKKYIIPNITGVRWALSDAALSQDQLERLGYHLLAKLKAYIGKAKRQSDLHGVYRLVPPPKRRSPRDRSELPDPAAPAWTRANRQRSSKVQITTRVSPKTKALSLEAAEAREISHSQWLNEAIVRQLLAEGYDTALEKAFRPRPDIEPLKRRPQRPKRALPEPQEPAYVSANRADKIISLRIDPELAREIDRAREEDEDRSAWFRTAVNTFLYVREAKLPKPLSQRPRLSVPVSLSFEPPVMFVVGHQVKDSGLTLSEWLRRVARWYIWYRWHG</sequence>
<name>A0A9Q3WJ80_9RHOB</name>
<evidence type="ECO:0000313" key="2">
    <source>
        <dbReference type="EMBL" id="MCE8536868.1"/>
    </source>
</evidence>
<feature type="region of interest" description="Disordered" evidence="1">
    <location>
        <begin position="149"/>
        <end position="185"/>
    </location>
</feature>
<evidence type="ECO:0000313" key="3">
    <source>
        <dbReference type="Proteomes" id="UP000813672"/>
    </source>
</evidence>
<dbReference type="AlphaFoldDB" id="A0A9Q3WJ80"/>
<protein>
    <submittedName>
        <fullName evidence="2">Uncharacterized protein</fullName>
    </submittedName>
</protein>
<accession>A0A9Q3WJ80</accession>
<dbReference type="EMBL" id="JAGQAF010000003">
    <property type="protein sequence ID" value="MCE8536868.1"/>
    <property type="molecule type" value="Genomic_DNA"/>
</dbReference>
<dbReference type="RefSeq" id="WP_234218688.1">
    <property type="nucleotide sequence ID" value="NZ_JAGQAF010000003.1"/>
</dbReference>